<reference evidence="2 4" key="1">
    <citation type="journal article" date="2016" name="Genome Biol. Evol.">
        <title>Divergent and convergent evolution of fungal pathogenicity.</title>
        <authorList>
            <person name="Shang Y."/>
            <person name="Xiao G."/>
            <person name="Zheng P."/>
            <person name="Cen K."/>
            <person name="Zhan S."/>
            <person name="Wang C."/>
        </authorList>
    </citation>
    <scope>NUCLEOTIDE SEQUENCE [LARGE SCALE GENOMIC DNA]</scope>
    <source>
        <strain evidence="2 4">RCEF 4871</strain>
    </source>
</reference>
<keyword evidence="4" id="KW-1185">Reference proteome</keyword>
<dbReference type="AlphaFoldDB" id="A0A166W2Q3"/>
<evidence type="ECO:0000313" key="2">
    <source>
        <dbReference type="EMBL" id="OAA34288.1"/>
    </source>
</evidence>
<dbReference type="Proteomes" id="UP000317257">
    <property type="component" value="Unassembled WGS sequence"/>
</dbReference>
<sequence length="89" mass="9715">MPAPYKIKVHQSTRAPCEGSSYCSSESSKSSTAFPGRFSLSPGTYRHYEAGEHAIHVTTSSNGNKVIHHNRPRRESEHLATAMATAIKS</sequence>
<protein>
    <submittedName>
        <fullName evidence="2">Uncharacterized protein</fullName>
    </submittedName>
</protein>
<gene>
    <name evidence="3" type="ORF">ED733_005584</name>
    <name evidence="2" type="ORF">NOR_08571</name>
</gene>
<comment type="caution">
    <text evidence="2">The sequence shown here is derived from an EMBL/GenBank/DDBJ whole genome shotgun (WGS) entry which is preliminary data.</text>
</comment>
<feature type="compositionally biased region" description="Low complexity" evidence="1">
    <location>
        <begin position="20"/>
        <end position="31"/>
    </location>
</feature>
<proteinExistence type="predicted"/>
<dbReference type="Proteomes" id="UP000243498">
    <property type="component" value="Unassembled WGS sequence"/>
</dbReference>
<feature type="region of interest" description="Disordered" evidence="1">
    <location>
        <begin position="63"/>
        <end position="89"/>
    </location>
</feature>
<organism evidence="2 4">
    <name type="scientific">Metarhizium rileyi (strain RCEF 4871)</name>
    <name type="common">Nomuraea rileyi</name>
    <dbReference type="NCBI Taxonomy" id="1649241"/>
    <lineage>
        <taxon>Eukaryota</taxon>
        <taxon>Fungi</taxon>
        <taxon>Dikarya</taxon>
        <taxon>Ascomycota</taxon>
        <taxon>Pezizomycotina</taxon>
        <taxon>Sordariomycetes</taxon>
        <taxon>Hypocreomycetidae</taxon>
        <taxon>Hypocreales</taxon>
        <taxon>Clavicipitaceae</taxon>
        <taxon>Metarhizium</taxon>
    </lineage>
</organism>
<evidence type="ECO:0000313" key="5">
    <source>
        <dbReference type="Proteomes" id="UP000317257"/>
    </source>
</evidence>
<feature type="region of interest" description="Disordered" evidence="1">
    <location>
        <begin position="16"/>
        <end position="35"/>
    </location>
</feature>
<dbReference type="EMBL" id="SBHS01000007">
    <property type="protein sequence ID" value="TWU75506.1"/>
    <property type="molecule type" value="Genomic_DNA"/>
</dbReference>
<accession>A0A166W2Q3</accession>
<evidence type="ECO:0000256" key="1">
    <source>
        <dbReference type="SAM" id="MobiDB-lite"/>
    </source>
</evidence>
<name>A0A166W2Q3_METRR</name>
<evidence type="ECO:0000313" key="4">
    <source>
        <dbReference type="Proteomes" id="UP000243498"/>
    </source>
</evidence>
<reference evidence="5" key="2">
    <citation type="submission" date="2018-12" db="EMBL/GenBank/DDBJ databases">
        <title>The complete genome of Metarhizium rileyi, a key fungal pathogen of Lepidoptera.</title>
        <authorList>
            <person name="Binneck E."/>
            <person name="Lastra C.C.L."/>
            <person name="Sosa-Gomez D.R."/>
        </authorList>
    </citation>
    <scope>NUCLEOTIDE SEQUENCE [LARGE SCALE GENOMIC DNA]</scope>
    <source>
        <strain evidence="5">Cep018-CH2</strain>
    </source>
</reference>
<evidence type="ECO:0000313" key="3">
    <source>
        <dbReference type="EMBL" id="TWU75506.1"/>
    </source>
</evidence>
<accession>A0A5C6GH64</accession>
<dbReference type="EMBL" id="AZHC01000057">
    <property type="protein sequence ID" value="OAA34288.1"/>
    <property type="molecule type" value="Genomic_DNA"/>
</dbReference>
<reference evidence="3" key="3">
    <citation type="journal article" date="2019" name="Microbiol. Resour. Announc.">
        <title>Genome Sequence of Metarhizium rileyi, a Microbial Control Agent for Lepidoptera.</title>
        <authorList>
            <person name="Binneck E."/>
            <person name="Lastra C.C.L."/>
            <person name="Sosa-Gomez D.R."/>
        </authorList>
    </citation>
    <scope>NUCLEOTIDE SEQUENCE</scope>
    <source>
        <strain evidence="3">Cep018-CH2</strain>
    </source>
</reference>